<proteinExistence type="predicted"/>
<dbReference type="AlphaFoldDB" id="A0A3P5YZK1"/>
<evidence type="ECO:0000313" key="1">
    <source>
        <dbReference type="EMBL" id="CAG7878297.1"/>
    </source>
</evidence>
<dbReference type="Gramene" id="A05p48180.2_BraZ1">
    <property type="protein sequence ID" value="A05p48180.2_BraZ1.CDS"/>
    <property type="gene ID" value="A05g48180.2_BraZ1"/>
</dbReference>
<sequence length="37" mass="4342">MLHTYMSMEEVIFWFSFFLLLLFCAGTTGSSCFRLLV</sequence>
<reference evidence="2" key="1">
    <citation type="submission" date="2018-11" db="EMBL/GenBank/DDBJ databases">
        <authorList>
            <consortium name="Genoscope - CEA"/>
            <person name="William W."/>
        </authorList>
    </citation>
    <scope>NUCLEOTIDE SEQUENCE</scope>
</reference>
<evidence type="ECO:0000313" key="2">
    <source>
        <dbReference type="EMBL" id="VDC73222.1"/>
    </source>
</evidence>
<protein>
    <submittedName>
        <fullName evidence="1">Uncharacterized protein</fullName>
    </submittedName>
</protein>
<accession>A0A3P5YZK1</accession>
<gene>
    <name evidence="2" type="ORF">BRAA05T22936Z</name>
    <name evidence="1" type="ORF">BRAPAZ1V2_A05P48180.2</name>
</gene>
<organism evidence="2">
    <name type="scientific">Brassica campestris</name>
    <name type="common">Field mustard</name>
    <dbReference type="NCBI Taxonomy" id="3711"/>
    <lineage>
        <taxon>Eukaryota</taxon>
        <taxon>Viridiplantae</taxon>
        <taxon>Streptophyta</taxon>
        <taxon>Embryophyta</taxon>
        <taxon>Tracheophyta</taxon>
        <taxon>Spermatophyta</taxon>
        <taxon>Magnoliopsida</taxon>
        <taxon>eudicotyledons</taxon>
        <taxon>Gunneridae</taxon>
        <taxon>Pentapetalae</taxon>
        <taxon>rosids</taxon>
        <taxon>malvids</taxon>
        <taxon>Brassicales</taxon>
        <taxon>Brassicaceae</taxon>
        <taxon>Brassiceae</taxon>
        <taxon>Brassica</taxon>
    </lineage>
</organism>
<dbReference type="Proteomes" id="UP000694005">
    <property type="component" value="Chromosome A05"/>
</dbReference>
<dbReference type="EMBL" id="LS974621">
    <property type="protein sequence ID" value="CAG7878297.1"/>
    <property type="molecule type" value="Genomic_DNA"/>
</dbReference>
<name>A0A3P5YZK1_BRACM</name>
<dbReference type="EMBL" id="LR031570">
    <property type="protein sequence ID" value="VDC73222.1"/>
    <property type="molecule type" value="Genomic_DNA"/>
</dbReference>